<dbReference type="SUPFAM" id="SSF88659">
    <property type="entry name" value="Sigma3 and sigma4 domains of RNA polymerase sigma factors"/>
    <property type="match status" value="1"/>
</dbReference>
<keyword evidence="9" id="KW-1185">Reference proteome</keyword>
<evidence type="ECO:0000256" key="4">
    <source>
        <dbReference type="ARBA" id="ARBA00023125"/>
    </source>
</evidence>
<evidence type="ECO:0000256" key="2">
    <source>
        <dbReference type="ARBA" id="ARBA00023015"/>
    </source>
</evidence>
<dbReference type="InterPro" id="IPR013324">
    <property type="entry name" value="RNA_pol_sigma_r3/r4-like"/>
</dbReference>
<dbReference type="NCBIfam" id="TIGR02937">
    <property type="entry name" value="sigma70-ECF"/>
    <property type="match status" value="1"/>
</dbReference>
<dbReference type="SUPFAM" id="SSF88946">
    <property type="entry name" value="Sigma2 domain of RNA polymerase sigma factors"/>
    <property type="match status" value="1"/>
</dbReference>
<evidence type="ECO:0000256" key="1">
    <source>
        <dbReference type="ARBA" id="ARBA00010641"/>
    </source>
</evidence>
<proteinExistence type="inferred from homology"/>
<dbReference type="EMBL" id="BSDI01000083">
    <property type="protein sequence ID" value="GLI03356.1"/>
    <property type="molecule type" value="Genomic_DNA"/>
</dbReference>
<dbReference type="InterPro" id="IPR013249">
    <property type="entry name" value="RNA_pol_sigma70_r4_t2"/>
</dbReference>
<dbReference type="InterPro" id="IPR007627">
    <property type="entry name" value="RNA_pol_sigma70_r2"/>
</dbReference>
<evidence type="ECO:0000256" key="3">
    <source>
        <dbReference type="ARBA" id="ARBA00023082"/>
    </source>
</evidence>
<accession>A0ABQ5R9S9</accession>
<dbReference type="PANTHER" id="PTHR43133:SF50">
    <property type="entry name" value="ECF RNA POLYMERASE SIGMA FACTOR SIGM"/>
    <property type="match status" value="1"/>
</dbReference>
<feature type="domain" description="RNA polymerase sigma-70 region 2" evidence="6">
    <location>
        <begin position="14"/>
        <end position="81"/>
    </location>
</feature>
<evidence type="ECO:0000313" key="8">
    <source>
        <dbReference type="EMBL" id="GLI03356.1"/>
    </source>
</evidence>
<dbReference type="InterPro" id="IPR039425">
    <property type="entry name" value="RNA_pol_sigma-70-like"/>
</dbReference>
<evidence type="ECO:0000313" key="9">
    <source>
        <dbReference type="Proteomes" id="UP001144280"/>
    </source>
</evidence>
<protein>
    <submittedName>
        <fullName evidence="8">RNA polymerase sigma24 factor</fullName>
    </submittedName>
</protein>
<dbReference type="NCBIfam" id="TIGR02983">
    <property type="entry name" value="SigE-fam_strep"/>
    <property type="match status" value="1"/>
</dbReference>
<sequence>MASDVDQAEFEAFVQAIRPWLRGEAYAICGDWHEADDLVQVALCLVYQHWDRLERRTELGAYSRRIVLRSFLSERRRSRWRHEVATAVGIDAATRASDTAVDDRQMLLPALRRLGPRQRAVVVLRFLGDFSVEQTARALGCTTATVTSQTVRALDALRRNLRS</sequence>
<keyword evidence="4" id="KW-0238">DNA-binding</keyword>
<dbReference type="InterPro" id="IPR014325">
    <property type="entry name" value="RNA_pol_sigma-E_actinobac"/>
</dbReference>
<evidence type="ECO:0000256" key="5">
    <source>
        <dbReference type="ARBA" id="ARBA00023163"/>
    </source>
</evidence>
<dbReference type="InterPro" id="IPR036388">
    <property type="entry name" value="WH-like_DNA-bd_sf"/>
</dbReference>
<dbReference type="InterPro" id="IPR014284">
    <property type="entry name" value="RNA_pol_sigma-70_dom"/>
</dbReference>
<comment type="caution">
    <text evidence="8">The sequence shown here is derived from an EMBL/GenBank/DDBJ whole genome shotgun (WGS) entry which is preliminary data.</text>
</comment>
<dbReference type="PANTHER" id="PTHR43133">
    <property type="entry name" value="RNA POLYMERASE ECF-TYPE SIGMA FACTO"/>
    <property type="match status" value="1"/>
</dbReference>
<dbReference type="RefSeq" id="WP_281905489.1">
    <property type="nucleotide sequence ID" value="NZ_BSDI01000083.1"/>
</dbReference>
<organism evidence="8 9">
    <name type="scientific">Phytohabitans aurantiacus</name>
    <dbReference type="NCBI Taxonomy" id="3016789"/>
    <lineage>
        <taxon>Bacteria</taxon>
        <taxon>Bacillati</taxon>
        <taxon>Actinomycetota</taxon>
        <taxon>Actinomycetes</taxon>
        <taxon>Micromonosporales</taxon>
        <taxon>Micromonosporaceae</taxon>
    </lineage>
</organism>
<reference evidence="8" key="1">
    <citation type="submission" date="2022-12" db="EMBL/GenBank/DDBJ databases">
        <title>New Phytohabitans aurantiacus sp. RD004123 nov., an actinomycete isolated from soil.</title>
        <authorList>
            <person name="Triningsih D.W."/>
            <person name="Harunari E."/>
            <person name="Igarashi Y."/>
        </authorList>
    </citation>
    <scope>NUCLEOTIDE SEQUENCE</scope>
    <source>
        <strain evidence="8">RD004123</strain>
    </source>
</reference>
<name>A0ABQ5R9S9_9ACTN</name>
<feature type="domain" description="RNA polymerase sigma factor 70 region 4 type 2" evidence="7">
    <location>
        <begin position="105"/>
        <end position="157"/>
    </location>
</feature>
<dbReference type="Pfam" id="PF08281">
    <property type="entry name" value="Sigma70_r4_2"/>
    <property type="match status" value="1"/>
</dbReference>
<keyword evidence="2" id="KW-0805">Transcription regulation</keyword>
<dbReference type="Proteomes" id="UP001144280">
    <property type="component" value="Unassembled WGS sequence"/>
</dbReference>
<keyword evidence="5" id="KW-0804">Transcription</keyword>
<dbReference type="Gene3D" id="1.10.10.10">
    <property type="entry name" value="Winged helix-like DNA-binding domain superfamily/Winged helix DNA-binding domain"/>
    <property type="match status" value="1"/>
</dbReference>
<keyword evidence="3" id="KW-0731">Sigma factor</keyword>
<evidence type="ECO:0000259" key="6">
    <source>
        <dbReference type="Pfam" id="PF04542"/>
    </source>
</evidence>
<gene>
    <name evidence="8" type="ORF">Pa4123_86340</name>
</gene>
<comment type="similarity">
    <text evidence="1">Belongs to the sigma-70 factor family. ECF subfamily.</text>
</comment>
<evidence type="ECO:0000259" key="7">
    <source>
        <dbReference type="Pfam" id="PF08281"/>
    </source>
</evidence>
<dbReference type="CDD" id="cd06171">
    <property type="entry name" value="Sigma70_r4"/>
    <property type="match status" value="1"/>
</dbReference>
<dbReference type="Gene3D" id="1.10.1740.10">
    <property type="match status" value="1"/>
</dbReference>
<dbReference type="Pfam" id="PF04542">
    <property type="entry name" value="Sigma70_r2"/>
    <property type="match status" value="1"/>
</dbReference>
<dbReference type="InterPro" id="IPR013325">
    <property type="entry name" value="RNA_pol_sigma_r2"/>
</dbReference>